<keyword evidence="1" id="KW-0175">Coiled coil</keyword>
<keyword evidence="5" id="KW-1185">Reference proteome</keyword>
<protein>
    <submittedName>
        <fullName evidence="4">Site-specific DNA recombinase</fullName>
    </submittedName>
</protein>
<feature type="coiled-coil region" evidence="1">
    <location>
        <begin position="372"/>
        <end position="399"/>
    </location>
</feature>
<evidence type="ECO:0000256" key="1">
    <source>
        <dbReference type="SAM" id="Coils"/>
    </source>
</evidence>
<dbReference type="GO" id="GO:0000150">
    <property type="term" value="F:DNA strand exchange activity"/>
    <property type="evidence" value="ECO:0007669"/>
    <property type="project" value="InterPro"/>
</dbReference>
<feature type="domain" description="Recombinase" evidence="3">
    <location>
        <begin position="156"/>
        <end position="284"/>
    </location>
</feature>
<dbReference type="InterPro" id="IPR050639">
    <property type="entry name" value="SSR_resolvase"/>
</dbReference>
<dbReference type="Pfam" id="PF13408">
    <property type="entry name" value="Zn_ribbon_recom"/>
    <property type="match status" value="1"/>
</dbReference>
<feature type="domain" description="Resolvase/invertase-type recombinase catalytic" evidence="2">
    <location>
        <begin position="1"/>
        <end position="153"/>
    </location>
</feature>
<evidence type="ECO:0000259" key="2">
    <source>
        <dbReference type="PROSITE" id="PS51736"/>
    </source>
</evidence>
<dbReference type="PANTHER" id="PTHR30461:SF23">
    <property type="entry name" value="DNA RECOMBINASE-RELATED"/>
    <property type="match status" value="1"/>
</dbReference>
<proteinExistence type="predicted"/>
<dbReference type="STRING" id="561365.SAMN05660866_03412"/>
<dbReference type="PROSITE" id="PS51737">
    <property type="entry name" value="RECOMBINASE_DNA_BIND"/>
    <property type="match status" value="1"/>
</dbReference>
<name>A0A1T5EC78_9FLAO</name>
<dbReference type="InterPro" id="IPR006119">
    <property type="entry name" value="Resolv_N"/>
</dbReference>
<dbReference type="Proteomes" id="UP000190339">
    <property type="component" value="Unassembled WGS sequence"/>
</dbReference>
<dbReference type="RefSeq" id="WP_079514069.1">
    <property type="nucleotide sequence ID" value="NZ_FUYL01000012.1"/>
</dbReference>
<accession>A0A1T5EC78</accession>
<dbReference type="EMBL" id="FUYL01000012">
    <property type="protein sequence ID" value="SKB81491.1"/>
    <property type="molecule type" value="Genomic_DNA"/>
</dbReference>
<evidence type="ECO:0000259" key="3">
    <source>
        <dbReference type="PROSITE" id="PS51737"/>
    </source>
</evidence>
<evidence type="ECO:0000313" key="4">
    <source>
        <dbReference type="EMBL" id="SKB81491.1"/>
    </source>
</evidence>
<dbReference type="Pfam" id="PF07508">
    <property type="entry name" value="Recombinase"/>
    <property type="match status" value="1"/>
</dbReference>
<dbReference type="Pfam" id="PF00239">
    <property type="entry name" value="Resolvase"/>
    <property type="match status" value="1"/>
</dbReference>
<dbReference type="InterPro" id="IPR025827">
    <property type="entry name" value="Zn_ribbon_recom_dom"/>
</dbReference>
<dbReference type="Gene3D" id="3.90.1750.20">
    <property type="entry name" value="Putative Large Serine Recombinase, Chain B, Domain 2"/>
    <property type="match status" value="1"/>
</dbReference>
<gene>
    <name evidence="4" type="ORF">SAMN05660866_03412</name>
</gene>
<dbReference type="InterPro" id="IPR038109">
    <property type="entry name" value="DNA_bind_recomb_sf"/>
</dbReference>
<dbReference type="SMART" id="SM00857">
    <property type="entry name" value="Resolvase"/>
    <property type="match status" value="1"/>
</dbReference>
<dbReference type="InterPro" id="IPR036162">
    <property type="entry name" value="Resolvase-like_N_sf"/>
</dbReference>
<dbReference type="AlphaFoldDB" id="A0A1T5EC78"/>
<dbReference type="PROSITE" id="PS51736">
    <property type="entry name" value="RECOMBINASES_3"/>
    <property type="match status" value="1"/>
</dbReference>
<reference evidence="5" key="1">
    <citation type="submission" date="2017-02" db="EMBL/GenBank/DDBJ databases">
        <authorList>
            <person name="Varghese N."/>
            <person name="Submissions S."/>
        </authorList>
    </citation>
    <scope>NUCLEOTIDE SEQUENCE [LARGE SCALE GENOMIC DNA]</scope>
    <source>
        <strain evidence="5">DSM 23546</strain>
    </source>
</reference>
<organism evidence="4 5">
    <name type="scientific">Maribacter arcticus</name>
    <dbReference type="NCBI Taxonomy" id="561365"/>
    <lineage>
        <taxon>Bacteria</taxon>
        <taxon>Pseudomonadati</taxon>
        <taxon>Bacteroidota</taxon>
        <taxon>Flavobacteriia</taxon>
        <taxon>Flavobacteriales</taxon>
        <taxon>Flavobacteriaceae</taxon>
        <taxon>Maribacter</taxon>
    </lineage>
</organism>
<dbReference type="SUPFAM" id="SSF53041">
    <property type="entry name" value="Resolvase-like"/>
    <property type="match status" value="1"/>
</dbReference>
<sequence length="535" mass="63145">MIGIYCRISREKLDGKDRSINDQKLLGIELSEKLKLPYKVYIDEGISGTDEIKNRPEFSNLLDDVQDGLVTHIYAYDQSRLERNPQTRFAFKNLLKENNTKLYTETGEVDLYDDELEMLGDIVSIMNSYYVRITTKKIKSVIKRNVSSGKIHGLPAYGYTKDEDGIMIVDEEEAKIVKLIFKLSLEGKGQRTIARYLNEKKIPTRYQKLNQEYKSTNYNTNKTVVKKGSESKWGHSVVRGILINPVYKGVRKFMDEIYDCPVIIKPQLWQRTQDNLILNSRYTGKPTYHKYLLNNILYCGECGRRYLGRSTDSKRGNPYMCSSKQRIPSECDNRNIQQPKIEWFVWNKFFVDKELLNIVKNHFKETEIDDVPKRISKELTNLKRELKQLESRRGNAISMVLDGTLSKTDIKSELRKIDLKREDLKVKIYNIREEQEVQKKQLKNIDKVDEDLDFIKENLPFKRKQDFIKKWINKIEILFHDPYYLIAFDFNIPKLKPQTFYIHRKYVGLEETLKTGTWLDPKEWVNKKGKFTKNK</sequence>
<dbReference type="PANTHER" id="PTHR30461">
    <property type="entry name" value="DNA-INVERTASE FROM LAMBDOID PROPHAGE"/>
    <property type="match status" value="1"/>
</dbReference>
<dbReference type="CDD" id="cd00338">
    <property type="entry name" value="Ser_Recombinase"/>
    <property type="match status" value="1"/>
</dbReference>
<dbReference type="GO" id="GO:0003677">
    <property type="term" value="F:DNA binding"/>
    <property type="evidence" value="ECO:0007669"/>
    <property type="project" value="InterPro"/>
</dbReference>
<dbReference type="Gene3D" id="3.40.50.1390">
    <property type="entry name" value="Resolvase, N-terminal catalytic domain"/>
    <property type="match status" value="1"/>
</dbReference>
<dbReference type="InterPro" id="IPR011109">
    <property type="entry name" value="DNA_bind_recombinase_dom"/>
</dbReference>
<dbReference type="OrthoDB" id="1094757at2"/>
<evidence type="ECO:0000313" key="5">
    <source>
        <dbReference type="Proteomes" id="UP000190339"/>
    </source>
</evidence>